<organism evidence="13 14">
    <name type="scientific">Myxozyma melibiosi</name>
    <dbReference type="NCBI Taxonomy" id="54550"/>
    <lineage>
        <taxon>Eukaryota</taxon>
        <taxon>Fungi</taxon>
        <taxon>Dikarya</taxon>
        <taxon>Ascomycota</taxon>
        <taxon>Saccharomycotina</taxon>
        <taxon>Lipomycetes</taxon>
        <taxon>Lipomycetales</taxon>
        <taxon>Lipomycetaceae</taxon>
        <taxon>Myxozyma</taxon>
    </lineage>
</organism>
<keyword evidence="6" id="KW-0299">Galactose metabolism</keyword>
<dbReference type="PANTHER" id="PTHR43725">
    <property type="entry name" value="UDP-GLUCOSE 4-EPIMERASE"/>
    <property type="match status" value="1"/>
</dbReference>
<dbReference type="NCBIfam" id="NF007956">
    <property type="entry name" value="PRK10675.1"/>
    <property type="match status" value="1"/>
</dbReference>
<comment type="pathway">
    <text evidence="3 11">Carbohydrate metabolism; galactose metabolism.</text>
</comment>
<dbReference type="EMBL" id="JBBJBU010000009">
    <property type="protein sequence ID" value="KAK7204232.1"/>
    <property type="molecule type" value="Genomic_DNA"/>
</dbReference>
<evidence type="ECO:0000256" key="9">
    <source>
        <dbReference type="ARBA" id="ARBA00037955"/>
    </source>
</evidence>
<evidence type="ECO:0000256" key="2">
    <source>
        <dbReference type="ARBA" id="ARBA00001911"/>
    </source>
</evidence>
<dbReference type="NCBIfam" id="TIGR01179">
    <property type="entry name" value="galE"/>
    <property type="match status" value="1"/>
</dbReference>
<dbReference type="RefSeq" id="XP_064767265.1">
    <property type="nucleotide sequence ID" value="XM_064913172.1"/>
</dbReference>
<name>A0ABR1F317_9ASCO</name>
<reference evidence="13 14" key="1">
    <citation type="submission" date="2024-03" db="EMBL/GenBank/DDBJ databases">
        <title>Genome-scale model development and genomic sequencing of the oleaginous clade Lipomyces.</title>
        <authorList>
            <consortium name="Lawrence Berkeley National Laboratory"/>
            <person name="Czajka J.J."/>
            <person name="Han Y."/>
            <person name="Kim J."/>
            <person name="Mondo S.J."/>
            <person name="Hofstad B.A."/>
            <person name="Robles A."/>
            <person name="Haridas S."/>
            <person name="Riley R."/>
            <person name="LaButti K."/>
            <person name="Pangilinan J."/>
            <person name="Andreopoulos W."/>
            <person name="Lipzen A."/>
            <person name="Yan J."/>
            <person name="Wang M."/>
            <person name="Ng V."/>
            <person name="Grigoriev I.V."/>
            <person name="Spatafora J.W."/>
            <person name="Magnuson J.K."/>
            <person name="Baker S.E."/>
            <person name="Pomraning K.R."/>
        </authorList>
    </citation>
    <scope>NUCLEOTIDE SEQUENCE [LARGE SCALE GENOMIC DNA]</scope>
    <source>
        <strain evidence="13 14">Phaff 52-87</strain>
    </source>
</reference>
<evidence type="ECO:0000256" key="3">
    <source>
        <dbReference type="ARBA" id="ARBA00004947"/>
    </source>
</evidence>
<comment type="similarity">
    <text evidence="9">In the N-terminal section; belongs to the NAD(P)-dependent epimerase/dehydratase family.</text>
</comment>
<keyword evidence="5 11" id="KW-0520">NAD</keyword>
<dbReference type="Gene3D" id="3.90.25.10">
    <property type="entry name" value="UDP-galactose 4-epimerase, domain 1"/>
    <property type="match status" value="1"/>
</dbReference>
<comment type="similarity">
    <text evidence="11">Belongs to the NAD(P)-dependent epimerase/dehydratase family.</text>
</comment>
<gene>
    <name evidence="13" type="ORF">BZA70DRAFT_281856</name>
</gene>
<evidence type="ECO:0000256" key="8">
    <source>
        <dbReference type="ARBA" id="ARBA00037676"/>
    </source>
</evidence>
<comment type="caution">
    <text evidence="13">The sequence shown here is derived from an EMBL/GenBank/DDBJ whole genome shotgun (WGS) entry which is preliminary data.</text>
</comment>
<dbReference type="InterPro" id="IPR005886">
    <property type="entry name" value="UDP_G4E"/>
</dbReference>
<accession>A0ABR1F317</accession>
<comment type="similarity">
    <text evidence="10">In the C-terminal section; belongs to the aldose epimerase family.</text>
</comment>
<proteinExistence type="inferred from homology"/>
<keyword evidence="11" id="KW-0119">Carbohydrate metabolism</keyword>
<feature type="domain" description="NAD-dependent epimerase/dehydratase" evidence="12">
    <location>
        <begin position="9"/>
        <end position="266"/>
    </location>
</feature>
<evidence type="ECO:0000313" key="13">
    <source>
        <dbReference type="EMBL" id="KAK7204232.1"/>
    </source>
</evidence>
<dbReference type="EC" id="5.1.3.2" evidence="11"/>
<evidence type="ECO:0000256" key="11">
    <source>
        <dbReference type="RuleBase" id="RU366046"/>
    </source>
</evidence>
<comment type="pathway">
    <text evidence="4">Carbohydrate metabolism; hexose metabolism.</text>
</comment>
<dbReference type="SUPFAM" id="SSF51735">
    <property type="entry name" value="NAD(P)-binding Rossmann-fold domains"/>
    <property type="match status" value="1"/>
</dbReference>
<evidence type="ECO:0000256" key="4">
    <source>
        <dbReference type="ARBA" id="ARBA00005028"/>
    </source>
</evidence>
<protein>
    <recommendedName>
        <fullName evidence="11">UDP-glucose 4-epimerase</fullName>
        <ecNumber evidence="11">5.1.3.2</ecNumber>
    </recommendedName>
</protein>
<keyword evidence="14" id="KW-1185">Reference proteome</keyword>
<evidence type="ECO:0000256" key="6">
    <source>
        <dbReference type="ARBA" id="ARBA00023144"/>
    </source>
</evidence>
<dbReference type="InterPro" id="IPR036291">
    <property type="entry name" value="NAD(P)-bd_dom_sf"/>
</dbReference>
<sequence length="358" mass="38843">MAPPTDSYVLVAGGAGYIGSHTVLELVSAGYKVVVVDNLCNSSEESIIRVRELTNTPDIPLVKLDLRDAAGLDKVFTEYKVKSVIHFAGLKAVGESTKIPLEYYDANVSGAITLLKAMAKHSVPEFVFSSSATVYGDATRFPNMIPIPEECPTGPTSPYGHTKLIIEEILEDTAAADPNLKVAVLRYFNPIGAHPSGRIGEDPRGIPNNLLPYVAQVAVGRRPQLQVFGNDYEGSPDGTPIRDYIHVVDLAQGHLAALAKLDSVKGENGEGFLRAWNLGSGKGSTVLQIISSFEKATGQKIPFEIVGRRKGDVLDLTAKPDRANTELNWKVKLSVEDACRDLWKWTTENPWGYDGKPE</sequence>
<comment type="catalytic activity">
    <reaction evidence="1 11">
        <text>UDP-alpha-D-glucose = UDP-alpha-D-galactose</text>
        <dbReference type="Rhea" id="RHEA:22168"/>
        <dbReference type="ChEBI" id="CHEBI:58885"/>
        <dbReference type="ChEBI" id="CHEBI:66914"/>
        <dbReference type="EC" id="5.1.3.2"/>
    </reaction>
</comment>
<comment type="function">
    <text evidence="8">Mutarotase converts alpha-aldose to the beta-anomer. It is active on D-glucose, L-arabinose, D-xylose, D-galactose, maltose and lactose.</text>
</comment>
<dbReference type="GeneID" id="90038684"/>
<evidence type="ECO:0000259" key="12">
    <source>
        <dbReference type="Pfam" id="PF01370"/>
    </source>
</evidence>
<dbReference type="Gene3D" id="3.40.50.720">
    <property type="entry name" value="NAD(P)-binding Rossmann-like Domain"/>
    <property type="match status" value="1"/>
</dbReference>
<evidence type="ECO:0000256" key="1">
    <source>
        <dbReference type="ARBA" id="ARBA00000083"/>
    </source>
</evidence>
<dbReference type="CDD" id="cd05247">
    <property type="entry name" value="UDP_G4E_1_SDR_e"/>
    <property type="match status" value="1"/>
</dbReference>
<dbReference type="Proteomes" id="UP001498771">
    <property type="component" value="Unassembled WGS sequence"/>
</dbReference>
<evidence type="ECO:0000256" key="5">
    <source>
        <dbReference type="ARBA" id="ARBA00023027"/>
    </source>
</evidence>
<comment type="cofactor">
    <cofactor evidence="2 11">
        <name>NAD(+)</name>
        <dbReference type="ChEBI" id="CHEBI:57540"/>
    </cofactor>
</comment>
<dbReference type="PANTHER" id="PTHR43725:SF47">
    <property type="entry name" value="UDP-GLUCOSE 4-EPIMERASE"/>
    <property type="match status" value="1"/>
</dbReference>
<dbReference type="InterPro" id="IPR001509">
    <property type="entry name" value="Epimerase_deHydtase"/>
</dbReference>
<evidence type="ECO:0000256" key="7">
    <source>
        <dbReference type="ARBA" id="ARBA00023235"/>
    </source>
</evidence>
<comment type="subunit">
    <text evidence="11">Homodimer.</text>
</comment>
<evidence type="ECO:0000256" key="10">
    <source>
        <dbReference type="ARBA" id="ARBA00038238"/>
    </source>
</evidence>
<evidence type="ECO:0000313" key="14">
    <source>
        <dbReference type="Proteomes" id="UP001498771"/>
    </source>
</evidence>
<keyword evidence="7 11" id="KW-0413">Isomerase</keyword>
<dbReference type="Pfam" id="PF01370">
    <property type="entry name" value="Epimerase"/>
    <property type="match status" value="1"/>
</dbReference>